<gene>
    <name evidence="6" type="ORF">FDW42_02860</name>
    <name evidence="7" type="ORF">FVD16_09120</name>
</gene>
<reference evidence="7 9" key="2">
    <citation type="submission" date="2019-08" db="EMBL/GenBank/DDBJ databases">
        <title>Rapid identification of Enteric Bacteria from Whole Genome Sequences (WGS) using Average Nucleotide Identity (ANI).</title>
        <authorList>
            <person name="Lane C."/>
        </authorList>
    </citation>
    <scope>NUCLEOTIDE SEQUENCE [LARGE SCALE GENOMIC DNA]</scope>
    <source>
        <strain evidence="7 9">D4984</strain>
    </source>
</reference>
<dbReference type="GeneID" id="52036314"/>
<dbReference type="Pfam" id="PF02086">
    <property type="entry name" value="MethyltransfD12"/>
    <property type="match status" value="1"/>
</dbReference>
<evidence type="ECO:0000256" key="1">
    <source>
        <dbReference type="ARBA" id="ARBA00011900"/>
    </source>
</evidence>
<evidence type="ECO:0000313" key="9">
    <source>
        <dbReference type="Proteomes" id="UP000321317"/>
    </source>
</evidence>
<dbReference type="Gene3D" id="3.40.50.150">
    <property type="entry name" value="Vaccinia Virus protein VP39"/>
    <property type="match status" value="1"/>
</dbReference>
<comment type="catalytic activity">
    <reaction evidence="5">
        <text>a 2'-deoxyadenosine in DNA + S-adenosyl-L-methionine = an N(6)-methyl-2'-deoxyadenosine in DNA + S-adenosyl-L-homocysteine + H(+)</text>
        <dbReference type="Rhea" id="RHEA:15197"/>
        <dbReference type="Rhea" id="RHEA-COMP:12418"/>
        <dbReference type="Rhea" id="RHEA-COMP:12419"/>
        <dbReference type="ChEBI" id="CHEBI:15378"/>
        <dbReference type="ChEBI" id="CHEBI:57856"/>
        <dbReference type="ChEBI" id="CHEBI:59789"/>
        <dbReference type="ChEBI" id="CHEBI:90615"/>
        <dbReference type="ChEBI" id="CHEBI:90616"/>
        <dbReference type="EC" id="2.1.1.72"/>
    </reaction>
</comment>
<dbReference type="GO" id="GO:0009007">
    <property type="term" value="F:site-specific DNA-methyltransferase (adenine-specific) activity"/>
    <property type="evidence" value="ECO:0007669"/>
    <property type="project" value="UniProtKB-EC"/>
</dbReference>
<dbReference type="KEGG" id="chv:CHELV3228_0392"/>
<keyword evidence="9" id="KW-1185">Reference proteome</keyword>
<dbReference type="Proteomes" id="UP000321317">
    <property type="component" value="Unassembled WGS sequence"/>
</dbReference>
<sequence>MNYIGSKFKLRSFLQQSIESTLKNHNAKPLKDSIFCDMFAGTGAVGRIFKSKVKQVISNDKEYYSFVLNQNYIGNHLPLPRAQNLLEILNDTRLTPSKKGKIFTHYALGSGSGRQYFSDENAMRIDGICSKILQWHKQDYINQNEYYFLLASLLESADSVANTACVYGAFLKNLKKSAQKPLILTPATFECNENHHKVFNEDSQKLITQIQGDILYLDPPYNAREYGANYHLLNSIALYDDFIPRGKSGLRAYDKSAYCKKREVESALTFLLENAKFEWIFLSYNDEGLLSLEQIEKLMRKYGTYSCVEQNYQRFKADSARIQKQNQTIEYLHILHKKLENAK</sequence>
<dbReference type="GO" id="GO:0032259">
    <property type="term" value="P:methylation"/>
    <property type="evidence" value="ECO:0007669"/>
    <property type="project" value="UniProtKB-KW"/>
</dbReference>
<organism evidence="6 8">
    <name type="scientific">Campylobacter helveticus</name>
    <dbReference type="NCBI Taxonomy" id="28898"/>
    <lineage>
        <taxon>Bacteria</taxon>
        <taxon>Pseudomonadati</taxon>
        <taxon>Campylobacterota</taxon>
        <taxon>Epsilonproteobacteria</taxon>
        <taxon>Campylobacterales</taxon>
        <taxon>Campylobacteraceae</taxon>
        <taxon>Campylobacter</taxon>
    </lineage>
</organism>
<dbReference type="EMBL" id="VDBS01000026">
    <property type="protein sequence ID" value="TNB58208.1"/>
    <property type="molecule type" value="Genomic_DNA"/>
</dbReference>
<dbReference type="PROSITE" id="PS00092">
    <property type="entry name" value="N6_MTASE"/>
    <property type="match status" value="1"/>
</dbReference>
<accession>A0AAX2UJS4</accession>
<reference evidence="6 8" key="1">
    <citation type="submission" date="2019-05" db="EMBL/GenBank/DDBJ databases">
        <title>Draft genomes of eight strains of Campylobacter helveticus isolated from cats and a dog in New Zealand.</title>
        <authorList>
            <person name="Bojanic K."/>
            <person name="Midwinter A.C."/>
            <person name="Biggs P.J."/>
            <person name="Acke E."/>
            <person name="Cornelius A.J."/>
            <person name="Marshall J.C."/>
        </authorList>
    </citation>
    <scope>NUCLEOTIDE SEQUENCE [LARGE SCALE GENOMIC DNA]</scope>
    <source>
        <strain evidence="6 8">ACP123b</strain>
    </source>
</reference>
<dbReference type="GO" id="GO:0003676">
    <property type="term" value="F:nucleic acid binding"/>
    <property type="evidence" value="ECO:0007669"/>
    <property type="project" value="InterPro"/>
</dbReference>
<evidence type="ECO:0000256" key="2">
    <source>
        <dbReference type="ARBA" id="ARBA00022603"/>
    </source>
</evidence>
<keyword evidence="4" id="KW-0949">S-adenosyl-L-methionine</keyword>
<proteinExistence type="predicted"/>
<dbReference type="GO" id="GO:0009307">
    <property type="term" value="P:DNA restriction-modification system"/>
    <property type="evidence" value="ECO:0007669"/>
    <property type="project" value="InterPro"/>
</dbReference>
<comment type="caution">
    <text evidence="6">The sequence shown here is derived from an EMBL/GenBank/DDBJ whole genome shotgun (WGS) entry which is preliminary data.</text>
</comment>
<dbReference type="EMBL" id="VRMA01000073">
    <property type="protein sequence ID" value="TXK54355.1"/>
    <property type="molecule type" value="Genomic_DNA"/>
</dbReference>
<dbReference type="InterPro" id="IPR029063">
    <property type="entry name" value="SAM-dependent_MTases_sf"/>
</dbReference>
<keyword evidence="2 6" id="KW-0489">Methyltransferase</keyword>
<dbReference type="InterPro" id="IPR012327">
    <property type="entry name" value="MeTrfase_D12"/>
</dbReference>
<keyword evidence="3" id="KW-0808">Transferase</keyword>
<evidence type="ECO:0000313" key="7">
    <source>
        <dbReference type="EMBL" id="TXK54355.1"/>
    </source>
</evidence>
<dbReference type="InterPro" id="IPR002052">
    <property type="entry name" value="DNA_methylase_N6_adenine_CS"/>
</dbReference>
<dbReference type="EC" id="2.1.1.72" evidence="1"/>
<evidence type="ECO:0000256" key="4">
    <source>
        <dbReference type="ARBA" id="ARBA00022691"/>
    </source>
</evidence>
<protein>
    <recommendedName>
        <fullName evidence="1">site-specific DNA-methyltransferase (adenine-specific)</fullName>
        <ecNumber evidence="1">2.1.1.72</ecNumber>
    </recommendedName>
</protein>
<dbReference type="Proteomes" id="UP000306813">
    <property type="component" value="Unassembled WGS sequence"/>
</dbReference>
<evidence type="ECO:0000313" key="6">
    <source>
        <dbReference type="EMBL" id="TNB58208.1"/>
    </source>
</evidence>
<evidence type="ECO:0000256" key="5">
    <source>
        <dbReference type="ARBA" id="ARBA00047942"/>
    </source>
</evidence>
<evidence type="ECO:0000256" key="3">
    <source>
        <dbReference type="ARBA" id="ARBA00022679"/>
    </source>
</evidence>
<name>A0AAX2UJS4_9BACT</name>
<dbReference type="PRINTS" id="PR00505">
    <property type="entry name" value="D12N6MTFRASE"/>
</dbReference>
<evidence type="ECO:0000313" key="8">
    <source>
        <dbReference type="Proteomes" id="UP000306813"/>
    </source>
</evidence>
<dbReference type="AlphaFoldDB" id="A0AAX2UJS4"/>
<dbReference type="SUPFAM" id="SSF53335">
    <property type="entry name" value="S-adenosyl-L-methionine-dependent methyltransferases"/>
    <property type="match status" value="1"/>
</dbReference>
<dbReference type="RefSeq" id="WP_082199296.1">
    <property type="nucleotide sequence ID" value="NZ_CAUWMG010000003.1"/>
</dbReference>